<evidence type="ECO:0000313" key="9">
    <source>
        <dbReference type="EMBL" id="MTH77081.1"/>
    </source>
</evidence>
<keyword evidence="3" id="KW-1003">Cell membrane</keyword>
<comment type="subcellular location">
    <subcellularLocation>
        <location evidence="1 7">Cell membrane</location>
        <topology evidence="1 7">Multi-pass membrane protein</topology>
    </subcellularLocation>
</comment>
<dbReference type="EMBL" id="WMIE01000001">
    <property type="protein sequence ID" value="MTH77081.1"/>
    <property type="molecule type" value="Genomic_DNA"/>
</dbReference>
<protein>
    <submittedName>
        <fullName evidence="9">ABC transporter permease subunit</fullName>
    </submittedName>
</protein>
<dbReference type="Pfam" id="PF00528">
    <property type="entry name" value="BPD_transp_1"/>
    <property type="match status" value="1"/>
</dbReference>
<keyword evidence="10" id="KW-1185">Reference proteome</keyword>
<dbReference type="PANTHER" id="PTHR43386:SF25">
    <property type="entry name" value="PEPTIDE ABC TRANSPORTER PERMEASE PROTEIN"/>
    <property type="match status" value="1"/>
</dbReference>
<evidence type="ECO:0000256" key="3">
    <source>
        <dbReference type="ARBA" id="ARBA00022475"/>
    </source>
</evidence>
<comment type="similarity">
    <text evidence="7">Belongs to the binding-protein-dependent transport system permease family.</text>
</comment>
<evidence type="ECO:0000256" key="1">
    <source>
        <dbReference type="ARBA" id="ARBA00004651"/>
    </source>
</evidence>
<feature type="transmembrane region" description="Helical" evidence="7">
    <location>
        <begin position="129"/>
        <end position="148"/>
    </location>
</feature>
<evidence type="ECO:0000256" key="7">
    <source>
        <dbReference type="RuleBase" id="RU363032"/>
    </source>
</evidence>
<feature type="transmembrane region" description="Helical" evidence="7">
    <location>
        <begin position="160"/>
        <end position="181"/>
    </location>
</feature>
<feature type="transmembrane region" description="Helical" evidence="7">
    <location>
        <begin position="231"/>
        <end position="255"/>
    </location>
</feature>
<dbReference type="CDD" id="cd06261">
    <property type="entry name" value="TM_PBP2"/>
    <property type="match status" value="1"/>
</dbReference>
<evidence type="ECO:0000313" key="10">
    <source>
        <dbReference type="Proteomes" id="UP000478183"/>
    </source>
</evidence>
<dbReference type="Gene3D" id="1.10.3720.10">
    <property type="entry name" value="MetI-like"/>
    <property type="match status" value="1"/>
</dbReference>
<keyword evidence="6 7" id="KW-0472">Membrane</keyword>
<organism evidence="9 10">
    <name type="scientific">Paracoccus aestuariivivens</name>
    <dbReference type="NCBI Taxonomy" id="1820333"/>
    <lineage>
        <taxon>Bacteria</taxon>
        <taxon>Pseudomonadati</taxon>
        <taxon>Pseudomonadota</taxon>
        <taxon>Alphaproteobacteria</taxon>
        <taxon>Rhodobacterales</taxon>
        <taxon>Paracoccaceae</taxon>
        <taxon>Paracoccus</taxon>
    </lineage>
</organism>
<dbReference type="PROSITE" id="PS50928">
    <property type="entry name" value="ABC_TM1"/>
    <property type="match status" value="1"/>
</dbReference>
<feature type="transmembrane region" description="Helical" evidence="7">
    <location>
        <begin position="7"/>
        <end position="29"/>
    </location>
</feature>
<feature type="domain" description="ABC transmembrane type-1" evidence="8">
    <location>
        <begin position="65"/>
        <end position="255"/>
    </location>
</feature>
<evidence type="ECO:0000256" key="2">
    <source>
        <dbReference type="ARBA" id="ARBA00022448"/>
    </source>
</evidence>
<keyword evidence="2 7" id="KW-0813">Transport</keyword>
<dbReference type="OrthoDB" id="9812701at2"/>
<evidence type="ECO:0000256" key="6">
    <source>
        <dbReference type="ARBA" id="ARBA00023136"/>
    </source>
</evidence>
<evidence type="ECO:0000256" key="5">
    <source>
        <dbReference type="ARBA" id="ARBA00022989"/>
    </source>
</evidence>
<accession>A0A6L6JAU2</accession>
<dbReference type="SUPFAM" id="SSF161098">
    <property type="entry name" value="MetI-like"/>
    <property type="match status" value="1"/>
</dbReference>
<gene>
    <name evidence="9" type="ORF">GL286_05025</name>
</gene>
<dbReference type="RefSeq" id="WP_155094396.1">
    <property type="nucleotide sequence ID" value="NZ_WMIE01000001.1"/>
</dbReference>
<proteinExistence type="inferred from homology"/>
<keyword evidence="5 7" id="KW-1133">Transmembrane helix</keyword>
<dbReference type="PANTHER" id="PTHR43386">
    <property type="entry name" value="OLIGOPEPTIDE TRANSPORT SYSTEM PERMEASE PROTEIN APPC"/>
    <property type="match status" value="1"/>
</dbReference>
<sequence>MKKTTLWIGAILVGINVVIALLTLVWLPYDPTAMSGGRLAAPSWAHWAGTDRLGRDYFTQVMIGARIALTVGVGAALLGGLIGTTLGVLAAFAQRGFDDALAATLDILIAFPTLLLAMLVVAASDGASLGTAILAIGIAMSAIIARLVRILTKRVLAQDYITAARCSGLGWGRIVLVHVLPNIAPTVLVAIALQFGLAVIAEASLSYLGLGAPPPNASWGQLLQSAQSTVFNAPIGVIAPGLALMALVLGINFLADGLRDLLDPERGAA</sequence>
<reference evidence="9 10" key="1">
    <citation type="submission" date="2019-11" db="EMBL/GenBank/DDBJ databases">
        <authorList>
            <person name="Dong K."/>
        </authorList>
    </citation>
    <scope>NUCLEOTIDE SEQUENCE [LARGE SCALE GENOMIC DNA]</scope>
    <source>
        <strain evidence="9 10">NBRC 111993</strain>
    </source>
</reference>
<dbReference type="GO" id="GO:0055085">
    <property type="term" value="P:transmembrane transport"/>
    <property type="evidence" value="ECO:0007669"/>
    <property type="project" value="InterPro"/>
</dbReference>
<keyword evidence="4 7" id="KW-0812">Transmembrane</keyword>
<dbReference type="Proteomes" id="UP000478183">
    <property type="component" value="Unassembled WGS sequence"/>
</dbReference>
<feature type="transmembrane region" description="Helical" evidence="7">
    <location>
        <begin position="67"/>
        <end position="93"/>
    </location>
</feature>
<evidence type="ECO:0000256" key="4">
    <source>
        <dbReference type="ARBA" id="ARBA00022692"/>
    </source>
</evidence>
<dbReference type="InterPro" id="IPR050366">
    <property type="entry name" value="BP-dependent_transpt_permease"/>
</dbReference>
<name>A0A6L6JAU2_9RHOB</name>
<dbReference type="InterPro" id="IPR035906">
    <property type="entry name" value="MetI-like_sf"/>
</dbReference>
<evidence type="ECO:0000259" key="8">
    <source>
        <dbReference type="PROSITE" id="PS50928"/>
    </source>
</evidence>
<dbReference type="GO" id="GO:0005886">
    <property type="term" value="C:plasma membrane"/>
    <property type="evidence" value="ECO:0007669"/>
    <property type="project" value="UniProtKB-SubCell"/>
</dbReference>
<comment type="caution">
    <text evidence="9">The sequence shown here is derived from an EMBL/GenBank/DDBJ whole genome shotgun (WGS) entry which is preliminary data.</text>
</comment>
<dbReference type="AlphaFoldDB" id="A0A6L6JAU2"/>
<dbReference type="InterPro" id="IPR000515">
    <property type="entry name" value="MetI-like"/>
</dbReference>
<feature type="transmembrane region" description="Helical" evidence="7">
    <location>
        <begin position="100"/>
        <end position="123"/>
    </location>
</feature>